<dbReference type="EC" id="2.7.7.19" evidence="7"/>
<reference evidence="12 13" key="1">
    <citation type="journal article" date="2014" name="ISME J.">
        <title>Ecophysiology of Thioploca ingrica as revealed by the complete genome sequence supplemented with proteomic evidence.</title>
        <authorList>
            <person name="Kojima H."/>
            <person name="Ogura Y."/>
            <person name="Yamamoto N."/>
            <person name="Togashi T."/>
            <person name="Mori H."/>
            <person name="Watanabe T."/>
            <person name="Nemoto F."/>
            <person name="Kurokawa K."/>
            <person name="Hayashi T."/>
            <person name="Fukui M."/>
        </authorList>
    </citation>
    <scope>NUCLEOTIDE SEQUENCE [LARGE SCALE GENOMIC DNA]</scope>
</reference>
<dbReference type="FunFam" id="3.30.460.10:FF:000035">
    <property type="entry name" value="Poly(A) polymerase I"/>
    <property type="match status" value="1"/>
</dbReference>
<dbReference type="AlphaFoldDB" id="A0A090BUX4"/>
<dbReference type="CDD" id="cd05398">
    <property type="entry name" value="NT_ClassII-CCAase"/>
    <property type="match status" value="1"/>
</dbReference>
<dbReference type="SUPFAM" id="SSF81891">
    <property type="entry name" value="Poly A polymerase C-terminal region-like"/>
    <property type="match status" value="1"/>
</dbReference>
<dbReference type="Pfam" id="PF12626">
    <property type="entry name" value="PolyA_pol_arg_C"/>
    <property type="match status" value="1"/>
</dbReference>
<dbReference type="Proteomes" id="UP000031623">
    <property type="component" value="Chromosome"/>
</dbReference>
<dbReference type="InterPro" id="IPR025866">
    <property type="entry name" value="PolyA_pol_arg_C_dom"/>
</dbReference>
<evidence type="ECO:0000256" key="4">
    <source>
        <dbReference type="ARBA" id="ARBA00022840"/>
    </source>
</evidence>
<dbReference type="NCBIfam" id="TIGR01942">
    <property type="entry name" value="pcnB"/>
    <property type="match status" value="1"/>
</dbReference>
<dbReference type="EMBL" id="AP014633">
    <property type="protein sequence ID" value="BAP55861.1"/>
    <property type="molecule type" value="Genomic_DNA"/>
</dbReference>
<feature type="active site" evidence="7">
    <location>
        <position position="170"/>
    </location>
</feature>
<dbReference type="GO" id="GO:0006397">
    <property type="term" value="P:mRNA processing"/>
    <property type="evidence" value="ECO:0007669"/>
    <property type="project" value="UniProtKB-KW"/>
</dbReference>
<feature type="domain" description="tRNA nucleotidyltransferase/poly(A) polymerase RNA and SrmB- binding" evidence="11">
    <location>
        <begin position="228"/>
        <end position="290"/>
    </location>
</feature>
<keyword evidence="1 7" id="KW-0507">mRNA processing</keyword>
<keyword evidence="2 7" id="KW-0808">Transferase</keyword>
<comment type="catalytic activity">
    <reaction evidence="7">
        <text>RNA(n) + ATP = RNA(n)-3'-adenine ribonucleotide + diphosphate</text>
        <dbReference type="Rhea" id="RHEA:11332"/>
        <dbReference type="Rhea" id="RHEA-COMP:14527"/>
        <dbReference type="Rhea" id="RHEA-COMP:17347"/>
        <dbReference type="ChEBI" id="CHEBI:30616"/>
        <dbReference type="ChEBI" id="CHEBI:33019"/>
        <dbReference type="ChEBI" id="CHEBI:140395"/>
        <dbReference type="ChEBI" id="CHEBI:173115"/>
        <dbReference type="EC" id="2.7.7.19"/>
    </reaction>
</comment>
<evidence type="ECO:0000256" key="3">
    <source>
        <dbReference type="ARBA" id="ARBA00022741"/>
    </source>
</evidence>
<dbReference type="HOGENOM" id="CLU_015961_0_0_6"/>
<dbReference type="InterPro" id="IPR002646">
    <property type="entry name" value="PolA_pol_head_dom"/>
</dbReference>
<keyword evidence="13" id="KW-1185">Reference proteome</keyword>
<dbReference type="GO" id="GO:1990817">
    <property type="term" value="F:poly(A) RNA polymerase activity"/>
    <property type="evidence" value="ECO:0007669"/>
    <property type="project" value="UniProtKB-UniRule"/>
</dbReference>
<evidence type="ECO:0000256" key="1">
    <source>
        <dbReference type="ARBA" id="ARBA00022664"/>
    </source>
</evidence>
<dbReference type="Pfam" id="PF01743">
    <property type="entry name" value="PolyA_pol"/>
    <property type="match status" value="1"/>
</dbReference>
<dbReference type="GO" id="GO:0003723">
    <property type="term" value="F:RNA binding"/>
    <property type="evidence" value="ECO:0007669"/>
    <property type="project" value="UniProtKB-UniRule"/>
</dbReference>
<keyword evidence="5 7" id="KW-0694">RNA-binding</keyword>
<dbReference type="PANTHER" id="PTHR43051:SF1">
    <property type="entry name" value="POLYNUCLEOTIDE ADENYLYLTRANSFERASE FAMILY PROTEIN"/>
    <property type="match status" value="1"/>
</dbReference>
<dbReference type="Pfam" id="PF12627">
    <property type="entry name" value="PolyA_pol_RNAbd"/>
    <property type="match status" value="1"/>
</dbReference>
<dbReference type="InterPro" id="IPR052191">
    <property type="entry name" value="tRNA_ntf/polyA_polymerase_I"/>
</dbReference>
<dbReference type="InterPro" id="IPR032828">
    <property type="entry name" value="PolyA_RNA-bd"/>
</dbReference>
<keyword evidence="3 7" id="KW-0547">Nucleotide-binding</keyword>
<proteinExistence type="inferred from homology"/>
<name>A0A090BUX4_9GAMM</name>
<evidence type="ECO:0000259" key="9">
    <source>
        <dbReference type="Pfam" id="PF01743"/>
    </source>
</evidence>
<keyword evidence="6 7" id="KW-0804">Transcription</keyword>
<accession>A0A090BUX4</accession>
<dbReference type="Gene3D" id="1.10.3090.10">
    <property type="entry name" value="cca-adding enzyme, domain 2"/>
    <property type="match status" value="1"/>
</dbReference>
<dbReference type="Gene3D" id="3.30.460.10">
    <property type="entry name" value="Beta Polymerase, domain 2"/>
    <property type="match status" value="1"/>
</dbReference>
<evidence type="ECO:0000313" key="12">
    <source>
        <dbReference type="EMBL" id="BAP55861.1"/>
    </source>
</evidence>
<evidence type="ECO:0000259" key="11">
    <source>
        <dbReference type="Pfam" id="PF12627"/>
    </source>
</evidence>
<evidence type="ECO:0000256" key="2">
    <source>
        <dbReference type="ARBA" id="ARBA00022679"/>
    </source>
</evidence>
<keyword evidence="4 7" id="KW-0067">ATP-binding</keyword>
<organism evidence="12 13">
    <name type="scientific">Thioploca ingrica</name>
    <dbReference type="NCBI Taxonomy" id="40754"/>
    <lineage>
        <taxon>Bacteria</taxon>
        <taxon>Pseudomonadati</taxon>
        <taxon>Pseudomonadota</taxon>
        <taxon>Gammaproteobacteria</taxon>
        <taxon>Thiotrichales</taxon>
        <taxon>Thiotrichaceae</taxon>
        <taxon>Thioploca</taxon>
    </lineage>
</organism>
<evidence type="ECO:0000256" key="8">
    <source>
        <dbReference type="RuleBase" id="RU003953"/>
    </source>
</evidence>
<evidence type="ECO:0000259" key="10">
    <source>
        <dbReference type="Pfam" id="PF12626"/>
    </source>
</evidence>
<comment type="similarity">
    <text evidence="7 8">Belongs to the tRNA nucleotidyltransferase/poly(A) polymerase family.</text>
</comment>
<dbReference type="HAMAP" id="MF_00957">
    <property type="entry name" value="PolyA_pol"/>
    <property type="match status" value="1"/>
</dbReference>
<dbReference type="GO" id="GO:0043633">
    <property type="term" value="P:polyadenylation-dependent RNA catabolic process"/>
    <property type="evidence" value="ECO:0007669"/>
    <property type="project" value="InterPro"/>
</dbReference>
<sequence length="473" mass="54149">MTSHSSLTSGLLSTVLKISTNFLPQYPQINLPVQEDSIKQRPIRIPRPEHTLSRRHISQSALTVLYQLRHAGYQAFLVGGGVRDVLLGRIPKDFDVVTNALPEEIKKLFRSCRLIGRRFLLAHVRLNKDIVEVATFRAHHDKGGDGVMEEGRILRDNVYGTIDEDAWRRDFTINALYYDISDFSLLDYANGMADLRAGIIRVIGNPQRRYEEDPVRMLRAVRFAAKLGFTIAPTTATPIQQLGGLLANIPPARLLEEVQKLFLSGYAVQAFIQLREYNLFKQLFPYTDECLEDAQTLALIKQVLHNTDERLKDNKPVAPAFLLAALLWPPLSRSLPAQAAGKNTYSTEMLLKASQSLLVKQHKRVAIPRRIVVLMQEIWSLQQRLVRPVRGKRYLNLLEHPRFRASYDFLLLRAQAGEEEAKPFAQWWTQFINSDEQQRQALLSQYPATGSKQPRRRRSNKKKIIIKVEIESE</sequence>
<dbReference type="PANTHER" id="PTHR43051">
    <property type="entry name" value="POLYNUCLEOTIDE ADENYLYLTRANSFERASE FAMILY PROTEIN"/>
    <property type="match status" value="1"/>
</dbReference>
<feature type="active site" evidence="7">
    <location>
        <position position="93"/>
    </location>
</feature>
<evidence type="ECO:0000256" key="7">
    <source>
        <dbReference type="HAMAP-Rule" id="MF_00957"/>
    </source>
</evidence>
<feature type="domain" description="Polymerase A arginine-rich C-terminal" evidence="10">
    <location>
        <begin position="348"/>
        <end position="461"/>
    </location>
</feature>
<feature type="domain" description="Poly A polymerase head" evidence="9">
    <location>
        <begin position="75"/>
        <end position="201"/>
    </location>
</feature>
<dbReference type="STRING" id="40754.THII_1564"/>
<dbReference type="GO" id="GO:0005524">
    <property type="term" value="F:ATP binding"/>
    <property type="evidence" value="ECO:0007669"/>
    <property type="project" value="UniProtKB-UniRule"/>
</dbReference>
<feature type="active site" evidence="7">
    <location>
        <position position="95"/>
    </location>
</feature>
<evidence type="ECO:0000256" key="5">
    <source>
        <dbReference type="ARBA" id="ARBA00022884"/>
    </source>
</evidence>
<comment type="function">
    <text evidence="7">Adds poly(A) tail to the 3' end of many RNAs, which usually targets these RNAs for decay. Plays a significant role in the global control of gene expression, through influencing the rate of transcript degradation, and in the general RNA quality control.</text>
</comment>
<dbReference type="InterPro" id="IPR010206">
    <property type="entry name" value="PolA_pol_I"/>
</dbReference>
<dbReference type="KEGG" id="tig:THII_1564"/>
<dbReference type="InterPro" id="IPR043519">
    <property type="entry name" value="NT_sf"/>
</dbReference>
<dbReference type="SUPFAM" id="SSF81301">
    <property type="entry name" value="Nucleotidyltransferase"/>
    <property type="match status" value="1"/>
</dbReference>
<gene>
    <name evidence="7" type="primary">pcnB</name>
    <name evidence="12" type="ORF">THII_1564</name>
</gene>
<evidence type="ECO:0000313" key="13">
    <source>
        <dbReference type="Proteomes" id="UP000031623"/>
    </source>
</evidence>
<protein>
    <recommendedName>
        <fullName evidence="7">Poly(A) polymerase I</fullName>
        <shortName evidence="7">PAP I</shortName>
        <ecNumber evidence="7">2.7.7.19</ecNumber>
    </recommendedName>
</protein>
<evidence type="ECO:0000256" key="6">
    <source>
        <dbReference type="ARBA" id="ARBA00023163"/>
    </source>
</evidence>